<evidence type="ECO:0000256" key="1">
    <source>
        <dbReference type="SAM" id="MobiDB-lite"/>
    </source>
</evidence>
<keyword evidence="4" id="KW-1185">Reference proteome</keyword>
<feature type="signal peptide" evidence="2">
    <location>
        <begin position="1"/>
        <end position="21"/>
    </location>
</feature>
<feature type="compositionally biased region" description="Low complexity" evidence="1">
    <location>
        <begin position="143"/>
        <end position="153"/>
    </location>
</feature>
<organism evidence="3 4">
    <name type="scientific">Psychrosphaera saromensis</name>
    <dbReference type="NCBI Taxonomy" id="716813"/>
    <lineage>
        <taxon>Bacteria</taxon>
        <taxon>Pseudomonadati</taxon>
        <taxon>Pseudomonadota</taxon>
        <taxon>Gammaproteobacteria</taxon>
        <taxon>Alteromonadales</taxon>
        <taxon>Pseudoalteromonadaceae</taxon>
        <taxon>Psychrosphaera</taxon>
    </lineage>
</organism>
<dbReference type="OrthoDB" id="6387239at2"/>
<dbReference type="Proteomes" id="UP000239007">
    <property type="component" value="Unassembled WGS sequence"/>
</dbReference>
<evidence type="ECO:0000313" key="3">
    <source>
        <dbReference type="EMBL" id="PQJ53693.1"/>
    </source>
</evidence>
<evidence type="ECO:0000256" key="2">
    <source>
        <dbReference type="SAM" id="SignalP"/>
    </source>
</evidence>
<dbReference type="RefSeq" id="WP_105052185.1">
    <property type="nucleotide sequence ID" value="NZ_BMYG01000002.1"/>
</dbReference>
<feature type="chain" id="PRO_5015416923" description="DUF4402 domain-containing protein" evidence="2">
    <location>
        <begin position="22"/>
        <end position="159"/>
    </location>
</feature>
<sequence length="159" mass="16611">MLNIKRTLLISLLLLPKLSFAAGEVLTVVQDINFGETVPSSGSCEMDVITGEITPANLCVSDGVLGIYTITATANTNIEIKAISTVGDVNGFILEPTIRLTNNLGDEATNLNPDTYIDFSTGSDGLITVYMAGTLTFPGGSASGSSQSLSAELEFTEDP</sequence>
<keyword evidence="2" id="KW-0732">Signal</keyword>
<reference evidence="3 4" key="1">
    <citation type="submission" date="2016-12" db="EMBL/GenBank/DDBJ databases">
        <title>Diversity of luminous bacteria.</title>
        <authorList>
            <person name="Yoshizawa S."/>
            <person name="Kogure K."/>
        </authorList>
    </citation>
    <scope>NUCLEOTIDE SEQUENCE [LARGE SCALE GENOMIC DNA]</scope>
    <source>
        <strain evidence="3 4">SA4-48</strain>
    </source>
</reference>
<gene>
    <name evidence="3" type="ORF">BTO11_08455</name>
</gene>
<proteinExistence type="predicted"/>
<accession>A0A2S7UUS8</accession>
<dbReference type="AlphaFoldDB" id="A0A2S7UUS8"/>
<dbReference type="EMBL" id="MSCH01000003">
    <property type="protein sequence ID" value="PQJ53693.1"/>
    <property type="molecule type" value="Genomic_DNA"/>
</dbReference>
<feature type="region of interest" description="Disordered" evidence="1">
    <location>
        <begin position="140"/>
        <end position="159"/>
    </location>
</feature>
<evidence type="ECO:0000313" key="4">
    <source>
        <dbReference type="Proteomes" id="UP000239007"/>
    </source>
</evidence>
<protein>
    <recommendedName>
        <fullName evidence="5">DUF4402 domain-containing protein</fullName>
    </recommendedName>
</protein>
<evidence type="ECO:0008006" key="5">
    <source>
        <dbReference type="Google" id="ProtNLM"/>
    </source>
</evidence>
<comment type="caution">
    <text evidence="3">The sequence shown here is derived from an EMBL/GenBank/DDBJ whole genome shotgun (WGS) entry which is preliminary data.</text>
</comment>
<name>A0A2S7UUS8_9GAMM</name>